<dbReference type="SUPFAM" id="SSF53901">
    <property type="entry name" value="Thiolase-like"/>
    <property type="match status" value="2"/>
</dbReference>
<organism evidence="3 4">
    <name type="scientific">Streptomyces iconiensis</name>
    <dbReference type="NCBI Taxonomy" id="1384038"/>
    <lineage>
        <taxon>Bacteria</taxon>
        <taxon>Bacillati</taxon>
        <taxon>Actinomycetota</taxon>
        <taxon>Actinomycetes</taxon>
        <taxon>Kitasatosporales</taxon>
        <taxon>Streptomycetaceae</taxon>
        <taxon>Streptomyces</taxon>
    </lineage>
</organism>
<dbReference type="PANTHER" id="PTHR42870:SF1">
    <property type="entry name" value="NON-SPECIFIC LIPID-TRANSFER PROTEIN-LIKE 2"/>
    <property type="match status" value="1"/>
</dbReference>
<proteinExistence type="predicted"/>
<gene>
    <name evidence="3" type="ORF">NMN56_019360</name>
</gene>
<dbReference type="RefSeq" id="WP_274046118.1">
    <property type="nucleotide sequence ID" value="NZ_JANCPR020000018.1"/>
</dbReference>
<evidence type="ECO:0000256" key="1">
    <source>
        <dbReference type="SAM" id="MobiDB-lite"/>
    </source>
</evidence>
<reference evidence="3 4" key="1">
    <citation type="submission" date="2023-05" db="EMBL/GenBank/DDBJ databases">
        <title>Streptantibioticus silvisoli sp. nov., acidotolerant actinomycetes 1 from pine litter.</title>
        <authorList>
            <person name="Swiecimska M."/>
            <person name="Golinska P."/>
            <person name="Sangal V."/>
            <person name="Wachnowicz B."/>
            <person name="Goodfellow M."/>
        </authorList>
    </citation>
    <scope>NUCLEOTIDE SEQUENCE [LARGE SCALE GENOMIC DNA]</scope>
    <source>
        <strain evidence="3 4">DSM 42109</strain>
    </source>
</reference>
<dbReference type="InterPro" id="IPR002155">
    <property type="entry name" value="Thiolase"/>
</dbReference>
<accession>A0ABT6ZYE5</accession>
<comment type="caution">
    <text evidence="3">The sequence shown here is derived from an EMBL/GenBank/DDBJ whole genome shotgun (WGS) entry which is preliminary data.</text>
</comment>
<dbReference type="Proteomes" id="UP001214441">
    <property type="component" value="Unassembled WGS sequence"/>
</dbReference>
<evidence type="ECO:0000313" key="3">
    <source>
        <dbReference type="EMBL" id="MDJ1134089.1"/>
    </source>
</evidence>
<dbReference type="CDD" id="cd00829">
    <property type="entry name" value="SCP-x_thiolase"/>
    <property type="match status" value="1"/>
</dbReference>
<dbReference type="EMBL" id="JANCPR020000018">
    <property type="protein sequence ID" value="MDJ1134089.1"/>
    <property type="molecule type" value="Genomic_DNA"/>
</dbReference>
<sequence>MSAAGTWTAPQPSSRSHTGRRRVAVAGVALSDGGRVDEATPYALHAQAARRALADSGLDRSVIDGLASAGLGTLAPVEVAEYLGLRPTWVDSTSVGGAAWEVMASHAADAIAEGHANAVLLVYGSTARADIKARRRTSNLSFGARGPLQFEVPYGHTLVAKYAMAARRHMHEYGTTLEQLAEVAVQARANAATNPDAMYRDPITVDDVLAGPVIADPFTKLHCCIRSDGGCAVLLVAEDHAPDLAKPPVWILGSGTSVSHTTMSEWEDFTVSPAAASGRTAFERAGVTPADIDLAQIYDAFTYMTLVTLEDLGFCAKGEGGPFVEKGRLLRDGALPVNTDGGGLSACHPGMRGLFLLVEAVRQLRGEAGEARQVRKAGGALPELAVASGTGGWFCSSGTVVLGRD</sequence>
<dbReference type="Gene3D" id="3.40.47.10">
    <property type="match status" value="1"/>
</dbReference>
<evidence type="ECO:0000259" key="2">
    <source>
        <dbReference type="Pfam" id="PF22691"/>
    </source>
</evidence>
<dbReference type="Pfam" id="PF22691">
    <property type="entry name" value="Thiolase_C_1"/>
    <property type="match status" value="1"/>
</dbReference>
<feature type="region of interest" description="Disordered" evidence="1">
    <location>
        <begin position="1"/>
        <end position="21"/>
    </location>
</feature>
<dbReference type="InterPro" id="IPR016039">
    <property type="entry name" value="Thiolase-like"/>
</dbReference>
<name>A0ABT6ZYE5_9ACTN</name>
<dbReference type="PIRSF" id="PIRSF000429">
    <property type="entry name" value="Ac-CoA_Ac_transf"/>
    <property type="match status" value="1"/>
</dbReference>
<dbReference type="PANTHER" id="PTHR42870">
    <property type="entry name" value="ACETYL-COA C-ACETYLTRANSFERASE"/>
    <property type="match status" value="1"/>
</dbReference>
<protein>
    <submittedName>
        <fullName evidence="3">Acetyl-CoA acetyltransferase</fullName>
    </submittedName>
</protein>
<keyword evidence="4" id="KW-1185">Reference proteome</keyword>
<feature type="domain" description="Thiolase C-terminal" evidence="2">
    <location>
        <begin position="255"/>
        <end position="404"/>
    </location>
</feature>
<dbReference type="InterPro" id="IPR055140">
    <property type="entry name" value="Thiolase_C_2"/>
</dbReference>
<evidence type="ECO:0000313" key="4">
    <source>
        <dbReference type="Proteomes" id="UP001214441"/>
    </source>
</evidence>